<dbReference type="RefSeq" id="WP_181411129.1">
    <property type="nucleotide sequence ID" value="NZ_BAAAOR010000015.1"/>
</dbReference>
<dbReference type="InterPro" id="IPR006059">
    <property type="entry name" value="SBP"/>
</dbReference>
<gene>
    <name evidence="3" type="ORF">GCM10009788_21700</name>
</gene>
<evidence type="ECO:0000256" key="1">
    <source>
        <dbReference type="ARBA" id="ARBA00022729"/>
    </source>
</evidence>
<evidence type="ECO:0000313" key="3">
    <source>
        <dbReference type="EMBL" id="GAA1517185.1"/>
    </source>
</evidence>
<reference evidence="3 4" key="1">
    <citation type="journal article" date="2019" name="Int. J. Syst. Evol. Microbiol.">
        <title>The Global Catalogue of Microorganisms (GCM) 10K type strain sequencing project: providing services to taxonomists for standard genome sequencing and annotation.</title>
        <authorList>
            <consortium name="The Broad Institute Genomics Platform"/>
            <consortium name="The Broad Institute Genome Sequencing Center for Infectious Disease"/>
            <person name="Wu L."/>
            <person name="Ma J."/>
        </authorList>
    </citation>
    <scope>NUCLEOTIDE SEQUENCE [LARGE SCALE GENOMIC DNA]</scope>
    <source>
        <strain evidence="3 4">JCM 14942</strain>
    </source>
</reference>
<dbReference type="EMBL" id="BAAAOR010000015">
    <property type="protein sequence ID" value="GAA1517185.1"/>
    <property type="molecule type" value="Genomic_DNA"/>
</dbReference>
<evidence type="ECO:0000313" key="4">
    <source>
        <dbReference type="Proteomes" id="UP001500842"/>
    </source>
</evidence>
<dbReference type="Pfam" id="PF13416">
    <property type="entry name" value="SBP_bac_8"/>
    <property type="match status" value="1"/>
</dbReference>
<keyword evidence="4" id="KW-1185">Reference proteome</keyword>
<dbReference type="PANTHER" id="PTHR30006:SF2">
    <property type="entry name" value="ABC TRANSPORTER SUBSTRATE-BINDING PROTEIN"/>
    <property type="match status" value="1"/>
</dbReference>
<dbReference type="PANTHER" id="PTHR30006">
    <property type="entry name" value="THIAMINE-BINDING PERIPLASMIC PROTEIN-RELATED"/>
    <property type="match status" value="1"/>
</dbReference>
<comment type="caution">
    <text evidence="3">The sequence shown here is derived from an EMBL/GenBank/DDBJ whole genome shotgun (WGS) entry which is preliminary data.</text>
</comment>
<feature type="signal peptide" evidence="2">
    <location>
        <begin position="1"/>
        <end position="25"/>
    </location>
</feature>
<dbReference type="Gene3D" id="3.40.190.10">
    <property type="entry name" value="Periplasmic binding protein-like II"/>
    <property type="match status" value="2"/>
</dbReference>
<feature type="chain" id="PRO_5045160715" evidence="2">
    <location>
        <begin position="26"/>
        <end position="360"/>
    </location>
</feature>
<dbReference type="SUPFAM" id="SSF53850">
    <property type="entry name" value="Periplasmic binding protein-like II"/>
    <property type="match status" value="1"/>
</dbReference>
<evidence type="ECO:0000256" key="2">
    <source>
        <dbReference type="SAM" id="SignalP"/>
    </source>
</evidence>
<organism evidence="3 4">
    <name type="scientific">Nocardioides humi</name>
    <dbReference type="NCBI Taxonomy" id="449461"/>
    <lineage>
        <taxon>Bacteria</taxon>
        <taxon>Bacillati</taxon>
        <taxon>Actinomycetota</taxon>
        <taxon>Actinomycetes</taxon>
        <taxon>Propionibacteriales</taxon>
        <taxon>Nocardioidaceae</taxon>
        <taxon>Nocardioides</taxon>
    </lineage>
</organism>
<name>A0ABN2AE34_9ACTN</name>
<dbReference type="PROSITE" id="PS51257">
    <property type="entry name" value="PROKAR_LIPOPROTEIN"/>
    <property type="match status" value="1"/>
</dbReference>
<keyword evidence="1 2" id="KW-0732">Signal</keyword>
<dbReference type="Proteomes" id="UP001500842">
    <property type="component" value="Unassembled WGS sequence"/>
</dbReference>
<accession>A0ABN2AE34</accession>
<sequence>MRFRAISRGLQLGVALVLASTLVAACGDDDKEASGSDDLMFTVGSLDELYQAAKDNGEDELVFYSILAEAWKPLFDKFTETYPDITIKSEAICCADQYTKLQQEFATKQHTVDVVMAGPQQIDQYADSGWVEFYDASQYDMADIGVLHDGITMANGTGFGIVYNTDGVSEPPTSWDDLLDPQYKGKIALQDLTKVSGTEALYSNLSENGEISGDHMAKLAAQEPKIVASSTEYPQVVGAGEAMIGVGMPISFYQAVKSSGPLGMVFPVEGNADSGQFMAPQATMLSTQAPHPNAGKLFIAWLYTPEGQEAIAARGDYGLVSGSPGPEGFPGIDDLTAMPVPEDQSALDEKYTAEWKPLFG</sequence>
<protein>
    <submittedName>
        <fullName evidence="3">Extracellular solute-binding protein</fullName>
    </submittedName>
</protein>
<proteinExistence type="predicted"/>